<proteinExistence type="predicted"/>
<dbReference type="AlphaFoldDB" id="A0AAW2VF18"/>
<organism evidence="2">
    <name type="scientific">Sesamum latifolium</name>
    <dbReference type="NCBI Taxonomy" id="2727402"/>
    <lineage>
        <taxon>Eukaryota</taxon>
        <taxon>Viridiplantae</taxon>
        <taxon>Streptophyta</taxon>
        <taxon>Embryophyta</taxon>
        <taxon>Tracheophyta</taxon>
        <taxon>Spermatophyta</taxon>
        <taxon>Magnoliopsida</taxon>
        <taxon>eudicotyledons</taxon>
        <taxon>Gunneridae</taxon>
        <taxon>Pentapetalae</taxon>
        <taxon>asterids</taxon>
        <taxon>lamiids</taxon>
        <taxon>Lamiales</taxon>
        <taxon>Pedaliaceae</taxon>
        <taxon>Sesamum</taxon>
    </lineage>
</organism>
<evidence type="ECO:0000256" key="1">
    <source>
        <dbReference type="SAM" id="MobiDB-lite"/>
    </source>
</evidence>
<dbReference type="PANTHER" id="PTHR36810:SF1">
    <property type="entry name" value="OS05G0232200 PROTEIN"/>
    <property type="match status" value="1"/>
</dbReference>
<evidence type="ECO:0000313" key="2">
    <source>
        <dbReference type="EMBL" id="KAL0426901.1"/>
    </source>
</evidence>
<reference evidence="2" key="2">
    <citation type="journal article" date="2024" name="Plant">
        <title>Genomic evolution and insights into agronomic trait innovations of Sesamum species.</title>
        <authorList>
            <person name="Miao H."/>
            <person name="Wang L."/>
            <person name="Qu L."/>
            <person name="Liu H."/>
            <person name="Sun Y."/>
            <person name="Le M."/>
            <person name="Wang Q."/>
            <person name="Wei S."/>
            <person name="Zheng Y."/>
            <person name="Lin W."/>
            <person name="Duan Y."/>
            <person name="Cao H."/>
            <person name="Xiong S."/>
            <person name="Wang X."/>
            <person name="Wei L."/>
            <person name="Li C."/>
            <person name="Ma Q."/>
            <person name="Ju M."/>
            <person name="Zhao R."/>
            <person name="Li G."/>
            <person name="Mu C."/>
            <person name="Tian Q."/>
            <person name="Mei H."/>
            <person name="Zhang T."/>
            <person name="Gao T."/>
            <person name="Zhang H."/>
        </authorList>
    </citation>
    <scope>NUCLEOTIDE SEQUENCE</scope>
    <source>
        <strain evidence="2">KEN1</strain>
    </source>
</reference>
<reference evidence="2" key="1">
    <citation type="submission" date="2020-06" db="EMBL/GenBank/DDBJ databases">
        <authorList>
            <person name="Li T."/>
            <person name="Hu X."/>
            <person name="Zhang T."/>
            <person name="Song X."/>
            <person name="Zhang H."/>
            <person name="Dai N."/>
            <person name="Sheng W."/>
            <person name="Hou X."/>
            <person name="Wei L."/>
        </authorList>
    </citation>
    <scope>NUCLEOTIDE SEQUENCE</scope>
    <source>
        <strain evidence="2">KEN1</strain>
        <tissue evidence="2">Leaf</tissue>
    </source>
</reference>
<feature type="compositionally biased region" description="Low complexity" evidence="1">
    <location>
        <begin position="60"/>
        <end position="73"/>
    </location>
</feature>
<gene>
    <name evidence="2" type="ORF">Slati_2864900</name>
</gene>
<feature type="region of interest" description="Disordered" evidence="1">
    <location>
        <begin position="59"/>
        <end position="79"/>
    </location>
</feature>
<sequence length="101" mass="11364">MQIIEKGSWDEVFSINGGGHVHMKLQFILSDEERKRIRSVRESAVKKKLESNPNINLRLTESTSSTSGSAETSTEIEHKVSASSYYKEEGITLKPAIQLRN</sequence>
<accession>A0AAW2VF18</accession>
<name>A0AAW2VF18_9LAMI</name>
<comment type="caution">
    <text evidence="2">The sequence shown here is derived from an EMBL/GenBank/DDBJ whole genome shotgun (WGS) entry which is preliminary data.</text>
</comment>
<dbReference type="PANTHER" id="PTHR36810">
    <property type="entry name" value="BNACNNG47150D PROTEIN"/>
    <property type="match status" value="1"/>
</dbReference>
<protein>
    <submittedName>
        <fullName evidence="2">Uncharacterized protein</fullName>
    </submittedName>
</protein>
<dbReference type="EMBL" id="JACGWN010000010">
    <property type="protein sequence ID" value="KAL0426901.1"/>
    <property type="molecule type" value="Genomic_DNA"/>
</dbReference>